<sequence length="251" mass="26709">MTLSSSLLNAFAPTGTLRASINLGNPILAHRISTGISTGTDSGEPGGVSVDIARELASRLGVPVAFTSFDRAAESVEAVTNENADIGFFAIDPLRGAGIAFTAPYVLIEGCYLVRDASPLTRNEDVDREGNRIMVGKGSAYDLFLTREIKHAQIVRTESSQAVVEAFVRDNLEVAAGVKQQLESDAARTSGLRLLDGRFMVIQQAMGLPKRRGDEAARHLREFVEDVKRSGFVADALARHGIKGASVAPAA</sequence>
<keyword evidence="4" id="KW-1185">Reference proteome</keyword>
<reference evidence="3" key="1">
    <citation type="submission" date="2016-01" db="EMBL/GenBank/DDBJ databases">
        <authorList>
            <person name="Peeters C."/>
        </authorList>
    </citation>
    <scope>NUCLEOTIDE SEQUENCE [LARGE SCALE GENOMIC DNA]</scope>
    <source>
        <strain evidence="3">LMG 29325</strain>
    </source>
</reference>
<dbReference type="PANTHER" id="PTHR35936">
    <property type="entry name" value="MEMBRANE-BOUND LYTIC MUREIN TRANSGLYCOSYLASE F"/>
    <property type="match status" value="1"/>
</dbReference>
<dbReference type="InterPro" id="IPR001638">
    <property type="entry name" value="Solute-binding_3/MltF_N"/>
</dbReference>
<dbReference type="OrthoDB" id="571173at2"/>
<gene>
    <name evidence="3" type="ORF">AWB82_00926</name>
</gene>
<dbReference type="Pfam" id="PF00497">
    <property type="entry name" value="SBP_bac_3"/>
    <property type="match status" value="1"/>
</dbReference>
<keyword evidence="1" id="KW-0732">Signal</keyword>
<evidence type="ECO:0000256" key="1">
    <source>
        <dbReference type="ARBA" id="ARBA00022729"/>
    </source>
</evidence>
<evidence type="ECO:0000259" key="2">
    <source>
        <dbReference type="SMART" id="SM00062"/>
    </source>
</evidence>
<comment type="caution">
    <text evidence="3">The sequence shown here is derived from an EMBL/GenBank/DDBJ whole genome shotgun (WGS) entry which is preliminary data.</text>
</comment>
<evidence type="ECO:0000313" key="3">
    <source>
        <dbReference type="EMBL" id="SAK46703.1"/>
    </source>
</evidence>
<dbReference type="PANTHER" id="PTHR35936:SF17">
    <property type="entry name" value="ARGININE-BINDING EXTRACELLULAR PROTEIN ARTP"/>
    <property type="match status" value="1"/>
</dbReference>
<dbReference type="SMART" id="SM00062">
    <property type="entry name" value="PBPb"/>
    <property type="match status" value="1"/>
</dbReference>
<proteinExistence type="predicted"/>
<feature type="domain" description="Solute-binding protein family 3/N-terminal" evidence="2">
    <location>
        <begin position="29"/>
        <end position="244"/>
    </location>
</feature>
<dbReference type="AlphaFoldDB" id="A0A157ZMI0"/>
<dbReference type="EMBL" id="FCOJ02000004">
    <property type="protein sequence ID" value="SAK46703.1"/>
    <property type="molecule type" value="Genomic_DNA"/>
</dbReference>
<dbReference type="RefSeq" id="WP_086965960.1">
    <property type="nucleotide sequence ID" value="NZ_FCOJ02000004.1"/>
</dbReference>
<dbReference type="Proteomes" id="UP000054596">
    <property type="component" value="Unassembled WGS sequence"/>
</dbReference>
<organism evidence="3 4">
    <name type="scientific">Caballeronia glebae</name>
    <dbReference type="NCBI Taxonomy" id="1777143"/>
    <lineage>
        <taxon>Bacteria</taxon>
        <taxon>Pseudomonadati</taxon>
        <taxon>Pseudomonadota</taxon>
        <taxon>Betaproteobacteria</taxon>
        <taxon>Burkholderiales</taxon>
        <taxon>Burkholderiaceae</taxon>
        <taxon>Caballeronia</taxon>
    </lineage>
</organism>
<dbReference type="SUPFAM" id="SSF53850">
    <property type="entry name" value="Periplasmic binding protein-like II"/>
    <property type="match status" value="1"/>
</dbReference>
<evidence type="ECO:0000313" key="4">
    <source>
        <dbReference type="Proteomes" id="UP000054596"/>
    </source>
</evidence>
<dbReference type="STRING" id="1777143.AWB82_00926"/>
<dbReference type="CDD" id="cd13623">
    <property type="entry name" value="PBP2_AA_hypothetical"/>
    <property type="match status" value="1"/>
</dbReference>
<accession>A0A157ZMI0</accession>
<dbReference type="Gene3D" id="3.40.190.10">
    <property type="entry name" value="Periplasmic binding protein-like II"/>
    <property type="match status" value="2"/>
</dbReference>
<name>A0A157ZMI0_9BURK</name>
<protein>
    <submittedName>
        <fullName evidence="3">ABC amino acid transporter, periplasmic ligand binding protein</fullName>
    </submittedName>
</protein>